<dbReference type="SUPFAM" id="SSF54826">
    <property type="entry name" value="Enolase N-terminal domain-like"/>
    <property type="match status" value="1"/>
</dbReference>
<evidence type="ECO:0000313" key="9">
    <source>
        <dbReference type="Proteomes" id="UP001595880"/>
    </source>
</evidence>
<dbReference type="SMART" id="SM00922">
    <property type="entry name" value="MR_MLE"/>
    <property type="match status" value="1"/>
</dbReference>
<dbReference type="Gene3D" id="3.20.20.120">
    <property type="entry name" value="Enolase-like C-terminal domain"/>
    <property type="match status" value="1"/>
</dbReference>
<dbReference type="Proteomes" id="UP001595880">
    <property type="component" value="Unassembled WGS sequence"/>
</dbReference>
<keyword evidence="4 8" id="KW-0456">Lyase</keyword>
<dbReference type="NCBIfam" id="TIGR01928">
    <property type="entry name" value="menC_lowGC_arch"/>
    <property type="match status" value="1"/>
</dbReference>
<dbReference type="SFLD" id="SFLDF00009">
    <property type="entry name" value="o-succinylbenzoate_synthase"/>
    <property type="match status" value="1"/>
</dbReference>
<comment type="cofactor">
    <cofactor evidence="1">
        <name>a divalent metal cation</name>
        <dbReference type="ChEBI" id="CHEBI:60240"/>
    </cofactor>
</comment>
<proteinExistence type="predicted"/>
<dbReference type="Gene3D" id="3.30.390.10">
    <property type="entry name" value="Enolase-like, N-terminal domain"/>
    <property type="match status" value="1"/>
</dbReference>
<dbReference type="PANTHER" id="PTHR48073">
    <property type="entry name" value="O-SUCCINYLBENZOATE SYNTHASE-RELATED"/>
    <property type="match status" value="1"/>
</dbReference>
<evidence type="ECO:0000256" key="2">
    <source>
        <dbReference type="ARBA" id="ARBA00022723"/>
    </source>
</evidence>
<dbReference type="SUPFAM" id="SSF51604">
    <property type="entry name" value="Enolase C-terminal domain-like"/>
    <property type="match status" value="1"/>
</dbReference>
<evidence type="ECO:0000256" key="6">
    <source>
        <dbReference type="NCBIfam" id="TIGR01928"/>
    </source>
</evidence>
<reference evidence="9" key="1">
    <citation type="journal article" date="2019" name="Int. J. Syst. Evol. Microbiol.">
        <title>The Global Catalogue of Microorganisms (GCM) 10K type strain sequencing project: providing services to taxonomists for standard genome sequencing and annotation.</title>
        <authorList>
            <consortium name="The Broad Institute Genomics Platform"/>
            <consortium name="The Broad Institute Genome Sequencing Center for Infectious Disease"/>
            <person name="Wu L."/>
            <person name="Ma J."/>
        </authorList>
    </citation>
    <scope>NUCLEOTIDE SEQUENCE [LARGE SCALE GENOMIC DNA]</scope>
    <source>
        <strain evidence="9">KACC 14058</strain>
    </source>
</reference>
<dbReference type="InterPro" id="IPR029065">
    <property type="entry name" value="Enolase_C-like"/>
</dbReference>
<dbReference type="Pfam" id="PF13378">
    <property type="entry name" value="MR_MLE_C"/>
    <property type="match status" value="1"/>
</dbReference>
<evidence type="ECO:0000313" key="8">
    <source>
        <dbReference type="EMBL" id="MFC4386473.1"/>
    </source>
</evidence>
<keyword evidence="3" id="KW-0460">Magnesium</keyword>
<dbReference type="EMBL" id="JBHSDV010000001">
    <property type="protein sequence ID" value="MFC4386473.1"/>
    <property type="molecule type" value="Genomic_DNA"/>
</dbReference>
<organism evidence="8 9">
    <name type="scientific">Gracilibacillus marinus</name>
    <dbReference type="NCBI Taxonomy" id="630535"/>
    <lineage>
        <taxon>Bacteria</taxon>
        <taxon>Bacillati</taxon>
        <taxon>Bacillota</taxon>
        <taxon>Bacilli</taxon>
        <taxon>Bacillales</taxon>
        <taxon>Bacillaceae</taxon>
        <taxon>Gracilibacillus</taxon>
    </lineage>
</organism>
<dbReference type="GO" id="GO:0043748">
    <property type="term" value="F:O-succinylbenzoate synthase activity"/>
    <property type="evidence" value="ECO:0007669"/>
    <property type="project" value="UniProtKB-EC"/>
</dbReference>
<dbReference type="InterPro" id="IPR013342">
    <property type="entry name" value="Mandelate_racemase_C"/>
</dbReference>
<keyword evidence="9" id="KW-1185">Reference proteome</keyword>
<dbReference type="SFLD" id="SFLDS00001">
    <property type="entry name" value="Enolase"/>
    <property type="match status" value="1"/>
</dbReference>
<dbReference type="EC" id="4.2.1.113" evidence="5 6"/>
<dbReference type="RefSeq" id="WP_390195104.1">
    <property type="nucleotide sequence ID" value="NZ_JBHSDV010000001.1"/>
</dbReference>
<evidence type="ECO:0000256" key="3">
    <source>
        <dbReference type="ARBA" id="ARBA00022842"/>
    </source>
</evidence>
<dbReference type="InterPro" id="IPR013341">
    <property type="entry name" value="Mandelate_racemase_N_dom"/>
</dbReference>
<gene>
    <name evidence="8" type="primary">menC</name>
    <name evidence="8" type="ORF">ACFOZ1_01490</name>
</gene>
<dbReference type="CDD" id="cd03317">
    <property type="entry name" value="NAAAR"/>
    <property type="match status" value="1"/>
</dbReference>
<dbReference type="SFLD" id="SFLDG00180">
    <property type="entry name" value="muconate_cycloisomerase"/>
    <property type="match status" value="1"/>
</dbReference>
<dbReference type="InterPro" id="IPR036849">
    <property type="entry name" value="Enolase-like_C_sf"/>
</dbReference>
<keyword evidence="2" id="KW-0479">Metal-binding</keyword>
<sequence>MIKIKQMTLYRLRMPLRTPFLNWREQVKEKDLYICELVDQDGVTGYGESVAFDSPWYTEETTETVHYIAKTYLKQLLKEPFLHPSEFIERANVIKRNHMAKAMVEGALWDIFAKRLEMPLYQVLGGKNPKVNVGVAIGMKQTDDETLDAIGQAEKDGYKRIKLKVSKKNDLRLIKKIRTKFPMMPLMMDANGAYTIHDIEHVKKFDHYNLLMIEQPFHPEDFVDHKYLQEQLHTPVCLDESIHTIQDVRTAIALESCRIISVKLGRVGGFRNALTIHDLCQKHQIGLWTGGMLEAGIGRAQSLALATLPGFTYPADQAGADRYWEKDILSEEIIAENGMITLPQRPGIGYEVDKAAIAYYQIDREIVKV</sequence>
<dbReference type="InterPro" id="IPR010197">
    <property type="entry name" value="OSBS/NAAAR"/>
</dbReference>
<comment type="caution">
    <text evidence="8">The sequence shown here is derived from an EMBL/GenBank/DDBJ whole genome shotgun (WGS) entry which is preliminary data.</text>
</comment>
<evidence type="ECO:0000256" key="4">
    <source>
        <dbReference type="ARBA" id="ARBA00023239"/>
    </source>
</evidence>
<feature type="domain" description="Mandelate racemase/muconate lactonizing enzyme C-terminal" evidence="7">
    <location>
        <begin position="143"/>
        <end position="235"/>
    </location>
</feature>
<accession>A0ABV8VUL1</accession>
<dbReference type="Pfam" id="PF02746">
    <property type="entry name" value="MR_MLE_N"/>
    <property type="match status" value="1"/>
</dbReference>
<evidence type="ECO:0000256" key="5">
    <source>
        <dbReference type="ARBA" id="ARBA00029491"/>
    </source>
</evidence>
<dbReference type="InterPro" id="IPR029017">
    <property type="entry name" value="Enolase-like_N"/>
</dbReference>
<name>A0ABV8VUL1_9BACI</name>
<evidence type="ECO:0000256" key="1">
    <source>
        <dbReference type="ARBA" id="ARBA00001968"/>
    </source>
</evidence>
<protein>
    <recommendedName>
        <fullName evidence="5 6">o-succinylbenzoate synthase</fullName>
        <ecNumber evidence="5 6">4.2.1.113</ecNumber>
    </recommendedName>
</protein>
<evidence type="ECO:0000259" key="7">
    <source>
        <dbReference type="SMART" id="SM00922"/>
    </source>
</evidence>
<dbReference type="PANTHER" id="PTHR48073:SF5">
    <property type="entry name" value="O-SUCCINYLBENZOATE SYNTHASE"/>
    <property type="match status" value="1"/>
</dbReference>